<evidence type="ECO:0000313" key="3">
    <source>
        <dbReference type="Proteomes" id="UP000654075"/>
    </source>
</evidence>
<reference evidence="2" key="1">
    <citation type="submission" date="2021-02" db="EMBL/GenBank/DDBJ databases">
        <authorList>
            <person name="Dougan E. K."/>
            <person name="Rhodes N."/>
            <person name="Thang M."/>
            <person name="Chan C."/>
        </authorList>
    </citation>
    <scope>NUCLEOTIDE SEQUENCE</scope>
</reference>
<proteinExistence type="predicted"/>
<name>A0A813DGM6_POLGL</name>
<feature type="compositionally biased region" description="Low complexity" evidence="1">
    <location>
        <begin position="182"/>
        <end position="198"/>
    </location>
</feature>
<feature type="compositionally biased region" description="Polar residues" evidence="1">
    <location>
        <begin position="199"/>
        <end position="212"/>
    </location>
</feature>
<gene>
    <name evidence="2" type="ORF">PGLA1383_LOCUS4853</name>
</gene>
<organism evidence="2 3">
    <name type="scientific">Polarella glacialis</name>
    <name type="common">Dinoflagellate</name>
    <dbReference type="NCBI Taxonomy" id="89957"/>
    <lineage>
        <taxon>Eukaryota</taxon>
        <taxon>Sar</taxon>
        <taxon>Alveolata</taxon>
        <taxon>Dinophyceae</taxon>
        <taxon>Suessiales</taxon>
        <taxon>Suessiaceae</taxon>
        <taxon>Polarella</taxon>
    </lineage>
</organism>
<evidence type="ECO:0000256" key="1">
    <source>
        <dbReference type="SAM" id="MobiDB-lite"/>
    </source>
</evidence>
<dbReference type="Proteomes" id="UP000654075">
    <property type="component" value="Unassembled WGS sequence"/>
</dbReference>
<dbReference type="OrthoDB" id="10267830at2759"/>
<feature type="region of interest" description="Disordered" evidence="1">
    <location>
        <begin position="1"/>
        <end position="240"/>
    </location>
</feature>
<sequence>MPNSPPPAALLAFLGEAPSEAALRRPTSSASTRPANRRSRGEDSSPDTPGVPRADEFDDFQEYSGATAAQSDRLGSDVPTAGSGRSQSQRAPALPPRGSRTAAEAGYAVPAASPPRPQPANSKRTVSRQPEVEDMNKTTTPMPGGLASFLGEEPTAAASRRSEPVAGSAPTQRPQGSGGSGRSSDGSRPRSGSHSRLSNGSGRDGSNTPSREISTKLAALDVKDPLGSANGKKSRFGGRG</sequence>
<keyword evidence="3" id="KW-1185">Reference proteome</keyword>
<protein>
    <submittedName>
        <fullName evidence="2">Uncharacterized protein</fullName>
    </submittedName>
</protein>
<comment type="caution">
    <text evidence="2">The sequence shown here is derived from an EMBL/GenBank/DDBJ whole genome shotgun (WGS) entry which is preliminary data.</text>
</comment>
<dbReference type="AlphaFoldDB" id="A0A813DGM6"/>
<dbReference type="OMA" id="CAEYSGA"/>
<feature type="compositionally biased region" description="Polar residues" evidence="1">
    <location>
        <begin position="119"/>
        <end position="128"/>
    </location>
</feature>
<accession>A0A813DGM6</accession>
<evidence type="ECO:0000313" key="2">
    <source>
        <dbReference type="EMBL" id="CAE8585954.1"/>
    </source>
</evidence>
<dbReference type="EMBL" id="CAJNNV010001846">
    <property type="protein sequence ID" value="CAE8585954.1"/>
    <property type="molecule type" value="Genomic_DNA"/>
</dbReference>